<accession>A0A4D4LJU9</accession>
<evidence type="ECO:0000313" key="5">
    <source>
        <dbReference type="EMBL" id="GDY58169.1"/>
    </source>
</evidence>
<dbReference type="SMART" id="SM00823">
    <property type="entry name" value="PKS_PP"/>
    <property type="match status" value="1"/>
</dbReference>
<keyword evidence="6" id="KW-1185">Reference proteome</keyword>
<dbReference type="Proteomes" id="UP000301309">
    <property type="component" value="Unassembled WGS sequence"/>
</dbReference>
<proteinExistence type="predicted"/>
<dbReference type="InterPro" id="IPR006162">
    <property type="entry name" value="Ppantetheine_attach_site"/>
</dbReference>
<evidence type="ECO:0000256" key="3">
    <source>
        <dbReference type="ARBA" id="ARBA00022553"/>
    </source>
</evidence>
<gene>
    <name evidence="5" type="ORF">SVIO_087920</name>
</gene>
<dbReference type="Pfam" id="PF00668">
    <property type="entry name" value="Condensation"/>
    <property type="match status" value="1"/>
</dbReference>
<dbReference type="Pfam" id="PF00550">
    <property type="entry name" value="PP-binding"/>
    <property type="match status" value="1"/>
</dbReference>
<dbReference type="PANTHER" id="PTHR45527">
    <property type="entry name" value="NONRIBOSOMAL PEPTIDE SYNTHETASE"/>
    <property type="match status" value="1"/>
</dbReference>
<reference evidence="5 6" key="1">
    <citation type="journal article" date="2020" name="Int. J. Syst. Evol. Microbiol.">
        <title>Reclassification of Streptomyces castelarensis and Streptomyces sporoclivatus as later heterotypic synonyms of Streptomyces antimycoticus.</title>
        <authorList>
            <person name="Komaki H."/>
            <person name="Tamura T."/>
        </authorList>
    </citation>
    <scope>NUCLEOTIDE SEQUENCE [LARGE SCALE GENOMIC DNA]</scope>
    <source>
        <strain evidence="5 6">NBRC 13459</strain>
    </source>
</reference>
<dbReference type="SUPFAM" id="SSF47336">
    <property type="entry name" value="ACP-like"/>
    <property type="match status" value="1"/>
</dbReference>
<feature type="domain" description="Carrier" evidence="4">
    <location>
        <begin position="1"/>
        <end position="64"/>
    </location>
</feature>
<dbReference type="InterPro" id="IPR001242">
    <property type="entry name" value="Condensation_dom"/>
</dbReference>
<dbReference type="SUPFAM" id="SSF52777">
    <property type="entry name" value="CoA-dependent acyltransferases"/>
    <property type="match status" value="2"/>
</dbReference>
<dbReference type="GO" id="GO:0043041">
    <property type="term" value="P:amino acid activation for nonribosomal peptide biosynthetic process"/>
    <property type="evidence" value="ECO:0007669"/>
    <property type="project" value="TreeGrafter"/>
</dbReference>
<dbReference type="Gene3D" id="1.10.1200.10">
    <property type="entry name" value="ACP-like"/>
    <property type="match status" value="1"/>
</dbReference>
<dbReference type="GO" id="GO:0044550">
    <property type="term" value="P:secondary metabolite biosynthetic process"/>
    <property type="evidence" value="ECO:0007669"/>
    <property type="project" value="TreeGrafter"/>
</dbReference>
<evidence type="ECO:0000256" key="2">
    <source>
        <dbReference type="ARBA" id="ARBA00022450"/>
    </source>
</evidence>
<dbReference type="InterPro" id="IPR023213">
    <property type="entry name" value="CAT-like_dom_sf"/>
</dbReference>
<dbReference type="GO" id="GO:0008610">
    <property type="term" value="P:lipid biosynthetic process"/>
    <property type="evidence" value="ECO:0007669"/>
    <property type="project" value="UniProtKB-ARBA"/>
</dbReference>
<dbReference type="CDD" id="cd19540">
    <property type="entry name" value="LCL_NRPS-like"/>
    <property type="match status" value="1"/>
</dbReference>
<sequence>MFAEVLGVERVGVEEGFFDLGGHSLLATRLVSRVRSELGVELPVGVVFEAPTVAGLARRVAGGVVGQVGRERPRLVRCDRRPEWLPVSFAQSRLWFLYRLEGRSATYNIPLVVRLSGGVDGEALGWALRDVVGRHESLRTLFVEVDGVACQRVLSVEEADRRWPGLETVTAHDRAQAERAVAEGVQHAFDLEEELPLRAVLVREFASDPVCALVLVAHHIAADGWSLGPLWRDVAGAYAARREGRTPGWEPLPVQYADYTLWQRQVLGAADTPGSVLADQLEYWRTHLAGIPEQLPLPTDRPRPVVASHRGAAVGFVWPGWLHGGLVEVAGAEGATLFMALHAGLVAVLTRLGAGEDVVVGSVIAGRGDEALEDLVGFFVNTLVLRVDASGRPGFRELLGRVRGWIWRRMGIRMCRLSIWWRR</sequence>
<dbReference type="GO" id="GO:0031177">
    <property type="term" value="F:phosphopantetheine binding"/>
    <property type="evidence" value="ECO:0007669"/>
    <property type="project" value="InterPro"/>
</dbReference>
<dbReference type="EMBL" id="BJHW01000001">
    <property type="protein sequence ID" value="GDY58169.1"/>
    <property type="molecule type" value="Genomic_DNA"/>
</dbReference>
<dbReference type="PANTHER" id="PTHR45527:SF1">
    <property type="entry name" value="FATTY ACID SYNTHASE"/>
    <property type="match status" value="1"/>
</dbReference>
<dbReference type="InterPro" id="IPR036736">
    <property type="entry name" value="ACP-like_sf"/>
</dbReference>
<evidence type="ECO:0000256" key="1">
    <source>
        <dbReference type="ARBA" id="ARBA00001957"/>
    </source>
</evidence>
<evidence type="ECO:0000259" key="4">
    <source>
        <dbReference type="PROSITE" id="PS50075"/>
    </source>
</evidence>
<dbReference type="Gene3D" id="3.30.559.10">
    <property type="entry name" value="Chloramphenicol acetyltransferase-like domain"/>
    <property type="match status" value="1"/>
</dbReference>
<organism evidence="5 6">
    <name type="scientific">Streptomyces violaceusniger</name>
    <dbReference type="NCBI Taxonomy" id="68280"/>
    <lineage>
        <taxon>Bacteria</taxon>
        <taxon>Bacillati</taxon>
        <taxon>Actinomycetota</taxon>
        <taxon>Actinomycetes</taxon>
        <taxon>Kitasatosporales</taxon>
        <taxon>Streptomycetaceae</taxon>
        <taxon>Streptomyces</taxon>
        <taxon>Streptomyces violaceusniger group</taxon>
    </lineage>
</organism>
<name>A0A4D4LJU9_STRVO</name>
<dbReference type="InterPro" id="IPR009081">
    <property type="entry name" value="PP-bd_ACP"/>
</dbReference>
<dbReference type="PROSITE" id="PS00012">
    <property type="entry name" value="PHOSPHOPANTETHEINE"/>
    <property type="match status" value="1"/>
</dbReference>
<evidence type="ECO:0000313" key="6">
    <source>
        <dbReference type="Proteomes" id="UP000301309"/>
    </source>
</evidence>
<dbReference type="GO" id="GO:0003824">
    <property type="term" value="F:catalytic activity"/>
    <property type="evidence" value="ECO:0007669"/>
    <property type="project" value="InterPro"/>
</dbReference>
<dbReference type="Gene3D" id="3.30.559.30">
    <property type="entry name" value="Nonribosomal peptide synthetase, condensation domain"/>
    <property type="match status" value="1"/>
</dbReference>
<comment type="cofactor">
    <cofactor evidence="1">
        <name>pantetheine 4'-phosphate</name>
        <dbReference type="ChEBI" id="CHEBI:47942"/>
    </cofactor>
</comment>
<dbReference type="GO" id="GO:0017000">
    <property type="term" value="P:antibiotic biosynthetic process"/>
    <property type="evidence" value="ECO:0007669"/>
    <property type="project" value="UniProtKB-ARBA"/>
</dbReference>
<comment type="caution">
    <text evidence="5">The sequence shown here is derived from an EMBL/GenBank/DDBJ whole genome shotgun (WGS) entry which is preliminary data.</text>
</comment>
<protein>
    <recommendedName>
        <fullName evidence="4">Carrier domain-containing protein</fullName>
    </recommendedName>
</protein>
<dbReference type="FunFam" id="1.10.1200.10:FF:000005">
    <property type="entry name" value="Nonribosomal peptide synthetase 1"/>
    <property type="match status" value="1"/>
</dbReference>
<keyword evidence="3" id="KW-0597">Phosphoprotein</keyword>
<keyword evidence="2" id="KW-0596">Phosphopantetheine</keyword>
<dbReference type="PROSITE" id="PS50075">
    <property type="entry name" value="CARRIER"/>
    <property type="match status" value="1"/>
</dbReference>
<dbReference type="GO" id="GO:0005829">
    <property type="term" value="C:cytosol"/>
    <property type="evidence" value="ECO:0007669"/>
    <property type="project" value="TreeGrafter"/>
</dbReference>
<dbReference type="InterPro" id="IPR020806">
    <property type="entry name" value="PKS_PP-bd"/>
</dbReference>
<dbReference type="AlphaFoldDB" id="A0A4D4LJU9"/>